<comment type="caution">
    <text evidence="2">The sequence shown here is derived from an EMBL/GenBank/DDBJ whole genome shotgun (WGS) entry which is preliminary data.</text>
</comment>
<name>A0AAN9Q4M4_CANGL</name>
<feature type="transmembrane region" description="Helical" evidence="1">
    <location>
        <begin position="30"/>
        <end position="49"/>
    </location>
</feature>
<reference evidence="2 3" key="1">
    <citation type="submission" date="2024-01" db="EMBL/GenBank/DDBJ databases">
        <title>The genomes of 5 underutilized Papilionoideae crops provide insights into root nodulation and disease resistanc.</title>
        <authorList>
            <person name="Jiang F."/>
        </authorList>
    </citation>
    <scope>NUCLEOTIDE SEQUENCE [LARGE SCALE GENOMIC DNA]</scope>
    <source>
        <strain evidence="2">LVBAO_FW01</strain>
        <tissue evidence="2">Leaves</tissue>
    </source>
</reference>
<keyword evidence="1" id="KW-1133">Transmembrane helix</keyword>
<evidence type="ECO:0000256" key="1">
    <source>
        <dbReference type="SAM" id="Phobius"/>
    </source>
</evidence>
<keyword evidence="1" id="KW-0812">Transmembrane</keyword>
<proteinExistence type="predicted"/>
<sequence length="70" mass="8069">MKYNCRCIFTLVSRSSTIVFNHCMSNITSIFLPITLVTYHLAMKSLLCLKDSSPNNIRKIKNFLNRPNMA</sequence>
<dbReference type="EMBL" id="JAYMYQ010000007">
    <property type="protein sequence ID" value="KAK7321169.1"/>
    <property type="molecule type" value="Genomic_DNA"/>
</dbReference>
<keyword evidence="3" id="KW-1185">Reference proteome</keyword>
<dbReference type="AlphaFoldDB" id="A0AAN9Q4M4"/>
<keyword evidence="1" id="KW-0472">Membrane</keyword>
<organism evidence="2 3">
    <name type="scientific">Canavalia gladiata</name>
    <name type="common">Sword bean</name>
    <name type="synonym">Dolichos gladiatus</name>
    <dbReference type="NCBI Taxonomy" id="3824"/>
    <lineage>
        <taxon>Eukaryota</taxon>
        <taxon>Viridiplantae</taxon>
        <taxon>Streptophyta</taxon>
        <taxon>Embryophyta</taxon>
        <taxon>Tracheophyta</taxon>
        <taxon>Spermatophyta</taxon>
        <taxon>Magnoliopsida</taxon>
        <taxon>eudicotyledons</taxon>
        <taxon>Gunneridae</taxon>
        <taxon>Pentapetalae</taxon>
        <taxon>rosids</taxon>
        <taxon>fabids</taxon>
        <taxon>Fabales</taxon>
        <taxon>Fabaceae</taxon>
        <taxon>Papilionoideae</taxon>
        <taxon>50 kb inversion clade</taxon>
        <taxon>NPAAA clade</taxon>
        <taxon>indigoferoid/millettioid clade</taxon>
        <taxon>Phaseoleae</taxon>
        <taxon>Canavalia</taxon>
    </lineage>
</organism>
<accession>A0AAN9Q4M4</accession>
<evidence type="ECO:0000313" key="2">
    <source>
        <dbReference type="EMBL" id="KAK7321169.1"/>
    </source>
</evidence>
<protein>
    <submittedName>
        <fullName evidence="2">Uncharacterized protein</fullName>
    </submittedName>
</protein>
<evidence type="ECO:0000313" key="3">
    <source>
        <dbReference type="Proteomes" id="UP001367508"/>
    </source>
</evidence>
<dbReference type="Proteomes" id="UP001367508">
    <property type="component" value="Unassembled WGS sequence"/>
</dbReference>
<gene>
    <name evidence="2" type="ORF">VNO77_31525</name>
</gene>